<dbReference type="SMART" id="SM00448">
    <property type="entry name" value="REC"/>
    <property type="match status" value="1"/>
</dbReference>
<evidence type="ECO:0000259" key="4">
    <source>
        <dbReference type="PROSITE" id="PS50110"/>
    </source>
</evidence>
<protein>
    <recommendedName>
        <fullName evidence="1">Stage 0 sporulation protein A homolog</fullName>
    </recommendedName>
</protein>
<evidence type="ECO:0000256" key="2">
    <source>
        <dbReference type="ARBA" id="ARBA00024867"/>
    </source>
</evidence>
<dbReference type="CDD" id="cd00156">
    <property type="entry name" value="REC"/>
    <property type="match status" value="1"/>
</dbReference>
<dbReference type="AlphaFoldDB" id="A0A9D1MIV6"/>
<dbReference type="PROSITE" id="PS50110">
    <property type="entry name" value="RESPONSE_REGULATORY"/>
    <property type="match status" value="1"/>
</dbReference>
<dbReference type="InterPro" id="IPR011006">
    <property type="entry name" value="CheY-like_superfamily"/>
</dbReference>
<dbReference type="SMART" id="SM00850">
    <property type="entry name" value="LytTR"/>
    <property type="match status" value="1"/>
</dbReference>
<dbReference type="InterPro" id="IPR046947">
    <property type="entry name" value="LytR-like"/>
</dbReference>
<comment type="caution">
    <text evidence="6">The sequence shown here is derived from an EMBL/GenBank/DDBJ whole genome shotgun (WGS) entry which is preliminary data.</text>
</comment>
<gene>
    <name evidence="6" type="ORF">IAB69_01445</name>
</gene>
<reference evidence="6" key="2">
    <citation type="journal article" date="2021" name="PeerJ">
        <title>Extensive microbial diversity within the chicken gut microbiome revealed by metagenomics and culture.</title>
        <authorList>
            <person name="Gilroy R."/>
            <person name="Ravi A."/>
            <person name="Getino M."/>
            <person name="Pursley I."/>
            <person name="Horton D.L."/>
            <person name="Alikhan N.F."/>
            <person name="Baker D."/>
            <person name="Gharbi K."/>
            <person name="Hall N."/>
            <person name="Watson M."/>
            <person name="Adriaenssens E.M."/>
            <person name="Foster-Nyarko E."/>
            <person name="Jarju S."/>
            <person name="Secka A."/>
            <person name="Antonio M."/>
            <person name="Oren A."/>
            <person name="Chaudhuri R.R."/>
            <person name="La Ragione R."/>
            <person name="Hildebrand F."/>
            <person name="Pallen M.J."/>
        </authorList>
    </citation>
    <scope>NUCLEOTIDE SEQUENCE</scope>
    <source>
        <strain evidence="6">CHK195-12923</strain>
    </source>
</reference>
<accession>A0A9D1MIV6</accession>
<feature type="domain" description="HTH LytTR-type" evidence="5">
    <location>
        <begin position="131"/>
        <end position="231"/>
    </location>
</feature>
<evidence type="ECO:0000313" key="7">
    <source>
        <dbReference type="Proteomes" id="UP000824110"/>
    </source>
</evidence>
<evidence type="ECO:0000256" key="1">
    <source>
        <dbReference type="ARBA" id="ARBA00018672"/>
    </source>
</evidence>
<dbReference type="Pfam" id="PF04397">
    <property type="entry name" value="LytTR"/>
    <property type="match status" value="1"/>
</dbReference>
<proteinExistence type="predicted"/>
<dbReference type="Proteomes" id="UP000824110">
    <property type="component" value="Unassembled WGS sequence"/>
</dbReference>
<dbReference type="PROSITE" id="PS50930">
    <property type="entry name" value="HTH_LYTTR"/>
    <property type="match status" value="1"/>
</dbReference>
<dbReference type="InterPro" id="IPR007492">
    <property type="entry name" value="LytTR_DNA-bd_dom"/>
</dbReference>
<organism evidence="6 7">
    <name type="scientific">Candidatus Coproplasma excrementigallinarum</name>
    <dbReference type="NCBI Taxonomy" id="2840747"/>
    <lineage>
        <taxon>Bacteria</taxon>
        <taxon>Bacillati</taxon>
        <taxon>Bacillota</taxon>
        <taxon>Clostridia</taxon>
        <taxon>Eubacteriales</taxon>
        <taxon>Candidatus Coproplasma</taxon>
    </lineage>
</organism>
<dbReference type="PANTHER" id="PTHR37299">
    <property type="entry name" value="TRANSCRIPTIONAL REGULATOR-RELATED"/>
    <property type="match status" value="1"/>
</dbReference>
<dbReference type="SUPFAM" id="SSF52172">
    <property type="entry name" value="CheY-like"/>
    <property type="match status" value="1"/>
</dbReference>
<sequence length="237" mass="27553">MIRVVIVEDEGSSAETLKEFIDKYCKKASLAYEVKIYENPVSFLDAYRVDFDVIFLDILMPDMDGIRVAHKIRESDSEVPIIFVTNMRQFAIKGYEVGALDFIVKPVTYYGFEIAFRRALRDLERNKEAQLTVSVKGGVKRVNISDIRYVEVSKHRLIYHTVGEDIETNGNLKDVYSYLYDFGFRRCNHCYIINMRYVTEVLESSIMVGPESEELQVSRSKKKDFMAELLKYWGGVR</sequence>
<dbReference type="Gene3D" id="2.40.50.1020">
    <property type="entry name" value="LytTr DNA-binding domain"/>
    <property type="match status" value="1"/>
</dbReference>
<name>A0A9D1MIV6_9FIRM</name>
<feature type="domain" description="Response regulatory" evidence="4">
    <location>
        <begin position="3"/>
        <end position="120"/>
    </location>
</feature>
<reference evidence="6" key="1">
    <citation type="submission" date="2020-10" db="EMBL/GenBank/DDBJ databases">
        <authorList>
            <person name="Gilroy R."/>
        </authorList>
    </citation>
    <scope>NUCLEOTIDE SEQUENCE</scope>
    <source>
        <strain evidence="6">CHK195-12923</strain>
    </source>
</reference>
<evidence type="ECO:0000259" key="5">
    <source>
        <dbReference type="PROSITE" id="PS50930"/>
    </source>
</evidence>
<comment type="function">
    <text evidence="2">May play the central regulatory role in sporulation. It may be an element of the effector pathway responsible for the activation of sporulation genes in response to nutritional stress. Spo0A may act in concert with spo0H (a sigma factor) to control the expression of some genes that are critical to the sporulation process.</text>
</comment>
<dbReference type="PANTHER" id="PTHR37299:SF1">
    <property type="entry name" value="STAGE 0 SPORULATION PROTEIN A HOMOLOG"/>
    <property type="match status" value="1"/>
</dbReference>
<evidence type="ECO:0000313" key="6">
    <source>
        <dbReference type="EMBL" id="HIU61300.1"/>
    </source>
</evidence>
<dbReference type="InterPro" id="IPR001789">
    <property type="entry name" value="Sig_transdc_resp-reg_receiver"/>
</dbReference>
<dbReference type="Gene3D" id="3.40.50.2300">
    <property type="match status" value="1"/>
</dbReference>
<keyword evidence="3" id="KW-0597">Phosphoprotein</keyword>
<dbReference type="GO" id="GO:0003677">
    <property type="term" value="F:DNA binding"/>
    <property type="evidence" value="ECO:0007669"/>
    <property type="project" value="InterPro"/>
</dbReference>
<dbReference type="GO" id="GO:0000156">
    <property type="term" value="F:phosphorelay response regulator activity"/>
    <property type="evidence" value="ECO:0007669"/>
    <property type="project" value="InterPro"/>
</dbReference>
<dbReference type="Pfam" id="PF00072">
    <property type="entry name" value="Response_reg"/>
    <property type="match status" value="1"/>
</dbReference>
<feature type="modified residue" description="4-aspartylphosphate" evidence="3">
    <location>
        <position position="57"/>
    </location>
</feature>
<evidence type="ECO:0000256" key="3">
    <source>
        <dbReference type="PROSITE-ProRule" id="PRU00169"/>
    </source>
</evidence>
<dbReference type="EMBL" id="DVNE01000012">
    <property type="protein sequence ID" value="HIU61300.1"/>
    <property type="molecule type" value="Genomic_DNA"/>
</dbReference>